<dbReference type="SUPFAM" id="SSF52540">
    <property type="entry name" value="P-loop containing nucleoside triphosphate hydrolases"/>
    <property type="match status" value="1"/>
</dbReference>
<geneLocation type="plasmid" evidence="2">
    <name>pCG2</name>
</geneLocation>
<protein>
    <recommendedName>
        <fullName evidence="1">DNA primase/polymerase bifunctional N-terminal domain-containing protein</fullName>
    </recommendedName>
</protein>
<evidence type="ECO:0000313" key="2">
    <source>
        <dbReference type="EMBL" id="AAO18199.1"/>
    </source>
</evidence>
<reference evidence="2" key="1">
    <citation type="journal article" date="2003" name="J. Biotechnol.">
        <title>Plasmids in Corynebacterium glutamicum and their molecular classification by comparative genomics.</title>
        <authorList>
            <person name="Tauch A."/>
            <person name="Puhler A."/>
            <person name="Kalinowski J."/>
            <person name="Thierbach G."/>
        </authorList>
    </citation>
    <scope>NUCLEOTIDE SEQUENCE</scope>
    <source>
        <strain evidence="2">ATCC 31832</strain>
        <plasmid evidence="2">pCG2</plasmid>
    </source>
</reference>
<evidence type="ECO:0000259" key="1">
    <source>
        <dbReference type="SMART" id="SM00943"/>
    </source>
</evidence>
<dbReference type="AlphaFoldDB" id="Q84GE9"/>
<name>Q84GE9_CORGT</name>
<dbReference type="Pfam" id="PF13481">
    <property type="entry name" value="AAA_25"/>
    <property type="match status" value="1"/>
</dbReference>
<dbReference type="SUPFAM" id="SSF56747">
    <property type="entry name" value="Prim-pol domain"/>
    <property type="match status" value="1"/>
</dbReference>
<keyword evidence="2" id="KW-0614">Plasmid</keyword>
<dbReference type="CDD" id="cd04859">
    <property type="entry name" value="Prim_Pol"/>
    <property type="match status" value="1"/>
</dbReference>
<feature type="domain" description="DNA primase/polymerase bifunctional N-terminal" evidence="1">
    <location>
        <begin position="9"/>
        <end position="154"/>
    </location>
</feature>
<accession>Q84GE9</accession>
<dbReference type="InterPro" id="IPR015330">
    <property type="entry name" value="DNA_primase/pol_bifunc_N"/>
</dbReference>
<dbReference type="EMBL" id="AY172685">
    <property type="protein sequence ID" value="AAO18199.1"/>
    <property type="molecule type" value="Genomic_DNA"/>
</dbReference>
<sequence length="622" mass="67538">MTQTTKEIALSLAEYAGWYVFPVSQAGKPLVKWSTEATNDPAVIATMFNGNERIGIHTGLSGLVVVDRDNKHGKNGFKALVASGKPLPATMHYTSRSGRGRHDLFIAPTDIECTVGTDVHGMQGVDIRAGVGMIIYNGKALSHAPVLAHAPTWTILPKQESHLPADLSMWLSEERNPRLSPAVVKLIAAIPTQGVSNGDLMALITPIVSALWWGDGRNRGYRYSLQRYTKYYPTARAAFEQAWSKAITRVDADIWQQLEDTPVRTPAAGTKLHRKTVHTTPELKGAGTENRFGKLVSTSTESAKVQSAQWVWGSEQQGGIPVGALTIITGKPGDGKSTMCRWLAACITQGTLPGTWASKPHHVLYLHAEESLGHMVVPSLVANGADRTRAHVLKTPFDPTTDMDELIGLCQHIGVKAVFVDPLTSYMSGVDTHRNSEVRDALKAWSNLAEAIDGAVIGIVHQTKSGGSDFVSGINGSSAFGEVARAVLATAVDAADETRVVSQGKNSLGPLMQSREFTLDIVAVPVDDTGKTKNMPAFRLGDLTMRSAGEVFNRNKRLDRGESQTAKAWLRDYLDTNPWSFKTDIVQAAKGLYSQIALEKASQALKVQSKYVDRKIQWALRE</sequence>
<dbReference type="InterPro" id="IPR027417">
    <property type="entry name" value="P-loop_NTPase"/>
</dbReference>
<dbReference type="Pfam" id="PF09250">
    <property type="entry name" value="Prim-Pol"/>
    <property type="match status" value="1"/>
</dbReference>
<dbReference type="Gene3D" id="3.40.50.300">
    <property type="entry name" value="P-loop containing nucleotide triphosphate hydrolases"/>
    <property type="match status" value="1"/>
</dbReference>
<dbReference type="SMART" id="SM00943">
    <property type="entry name" value="Prim-Pol"/>
    <property type="match status" value="1"/>
</dbReference>
<dbReference type="RefSeq" id="WP_011091127.1">
    <property type="nucleotide sequence ID" value="NC_004534.1"/>
</dbReference>
<proteinExistence type="predicted"/>
<organism evidence="2">
    <name type="scientific">Corynebacterium glutamicum</name>
    <name type="common">Brevibacterium saccharolyticum</name>
    <dbReference type="NCBI Taxonomy" id="1718"/>
    <lineage>
        <taxon>Bacteria</taxon>
        <taxon>Bacillati</taxon>
        <taxon>Actinomycetota</taxon>
        <taxon>Actinomycetes</taxon>
        <taxon>Mycobacteriales</taxon>
        <taxon>Corynebacteriaceae</taxon>
        <taxon>Corynebacterium</taxon>
    </lineage>
</organism>